<dbReference type="PANTHER" id="PTHR31257">
    <property type="entry name" value="RICIN B-LIKE LECTIN EULS3"/>
    <property type="match status" value="1"/>
</dbReference>
<evidence type="ECO:0000313" key="4">
    <source>
        <dbReference type="Proteomes" id="UP000001514"/>
    </source>
</evidence>
<dbReference type="CDD" id="cd23431">
    <property type="entry name" value="beta-trefoil_Ricin_AtEULS3-like"/>
    <property type="match status" value="1"/>
</dbReference>
<dbReference type="InterPro" id="IPR035992">
    <property type="entry name" value="Ricin_B-like_lectins"/>
</dbReference>
<dbReference type="InterPro" id="IPR000772">
    <property type="entry name" value="Ricin_B_lectin"/>
</dbReference>
<organism evidence="4">
    <name type="scientific">Selaginella moellendorffii</name>
    <name type="common">Spikemoss</name>
    <dbReference type="NCBI Taxonomy" id="88036"/>
    <lineage>
        <taxon>Eukaryota</taxon>
        <taxon>Viridiplantae</taxon>
        <taxon>Streptophyta</taxon>
        <taxon>Embryophyta</taxon>
        <taxon>Tracheophyta</taxon>
        <taxon>Lycopodiopsida</taxon>
        <taxon>Selaginellales</taxon>
        <taxon>Selaginellaceae</taxon>
        <taxon>Selaginella</taxon>
    </lineage>
</organism>
<accession>D8RC98</accession>
<dbReference type="AlphaFoldDB" id="D8RC98"/>
<feature type="chain" id="PRO_5003121688" description="Ricin B lectin domain-containing protein" evidence="1">
    <location>
        <begin position="21"/>
        <end position="583"/>
    </location>
</feature>
<dbReference type="Gramene" id="EFJ30094">
    <property type="protein sequence ID" value="EFJ30094"/>
    <property type="gene ID" value="SELMODRAFT_409732"/>
</dbReference>
<name>D8RC98_SELML</name>
<keyword evidence="1" id="KW-0732">Signal</keyword>
<gene>
    <name evidence="3" type="ORF">SELMODRAFT_409732</name>
</gene>
<dbReference type="SUPFAM" id="SSF50370">
    <property type="entry name" value="Ricin B-like lectins"/>
    <property type="match status" value="3"/>
</dbReference>
<sequence length="583" mass="64226">MKAAAVAILLLQLTLAPSRAEPSSSLSEASCAEIVPRSNLTMCLTAYASQGTTCAIMSPCMHKDPSQLWIRRSNAGYVDSHGLDAFELINTGSQLAFQHYVDAFITLGTVGEQPGEQPDLNSSLWTRQAVSHNYYTLRSYDQPNLVVTWVSSELPCMGSYSHGEINQEWAFINSSQKACPRQLCKYNYISFSFNNNKSVIRNSTNAMNAAAAAAAIILVLQFAAPAMETEASELPSYCAAQLVPRANLTMCVTGLSQGVVVMSRCIRDDPQQLWSRSSRAGYRDPDGRDAFVIVNLWSRLALQHGHESGSEISCGSVQRVNSSLWTMASASRSYVTLRSYDNPELVLDIAHGDWTHGGVRENSFLIAHPYNHQENEQWAFINSSLSFVHTCVDKQTVIRSPFMEKKTAANLVPLLLLLVAISVRLSKNRAEASSSASGPYCAAQLVSSANLTLCVTASSRVVVMSRCADGHSSQMWIRRPQPREGHSATLIVNYSSRLALQHHAAGNRITCGSSSQGLNSSLWMMDGVGERYLALRTYQNSEMVLDIYHGDHTHGGVRENSFLITHPYDHRDNQQWRFINPAC</sequence>
<evidence type="ECO:0000259" key="2">
    <source>
        <dbReference type="SMART" id="SM00458"/>
    </source>
</evidence>
<dbReference type="InParanoid" id="D8RC98"/>
<protein>
    <recommendedName>
        <fullName evidence="2">Ricin B lectin domain-containing protein</fullName>
    </recommendedName>
</protein>
<feature type="domain" description="Ricin B lectin" evidence="2">
    <location>
        <begin position="237"/>
        <end position="381"/>
    </location>
</feature>
<feature type="signal peptide" evidence="1">
    <location>
        <begin position="1"/>
        <end position="20"/>
    </location>
</feature>
<dbReference type="PROSITE" id="PS50231">
    <property type="entry name" value="RICIN_B_LECTIN"/>
    <property type="match status" value="2"/>
</dbReference>
<dbReference type="SMART" id="SM00458">
    <property type="entry name" value="RICIN"/>
    <property type="match status" value="3"/>
</dbReference>
<dbReference type="HOGENOM" id="CLU_468050_0_0_1"/>
<proteinExistence type="predicted"/>
<dbReference type="InterPro" id="IPR040249">
    <property type="entry name" value="Ricin_B-like_lectin_EULS3-like"/>
</dbReference>
<keyword evidence="4" id="KW-1185">Reference proteome</keyword>
<reference evidence="3 4" key="1">
    <citation type="journal article" date="2011" name="Science">
        <title>The Selaginella genome identifies genetic changes associated with the evolution of vascular plants.</title>
        <authorList>
            <person name="Banks J.A."/>
            <person name="Nishiyama T."/>
            <person name="Hasebe M."/>
            <person name="Bowman J.L."/>
            <person name="Gribskov M."/>
            <person name="dePamphilis C."/>
            <person name="Albert V.A."/>
            <person name="Aono N."/>
            <person name="Aoyama T."/>
            <person name="Ambrose B.A."/>
            <person name="Ashton N.W."/>
            <person name="Axtell M.J."/>
            <person name="Barker E."/>
            <person name="Barker M.S."/>
            <person name="Bennetzen J.L."/>
            <person name="Bonawitz N.D."/>
            <person name="Chapple C."/>
            <person name="Cheng C."/>
            <person name="Correa L.G."/>
            <person name="Dacre M."/>
            <person name="DeBarry J."/>
            <person name="Dreyer I."/>
            <person name="Elias M."/>
            <person name="Engstrom E.M."/>
            <person name="Estelle M."/>
            <person name="Feng L."/>
            <person name="Finet C."/>
            <person name="Floyd S.K."/>
            <person name="Frommer W.B."/>
            <person name="Fujita T."/>
            <person name="Gramzow L."/>
            <person name="Gutensohn M."/>
            <person name="Harholt J."/>
            <person name="Hattori M."/>
            <person name="Heyl A."/>
            <person name="Hirai T."/>
            <person name="Hiwatashi Y."/>
            <person name="Ishikawa M."/>
            <person name="Iwata M."/>
            <person name="Karol K.G."/>
            <person name="Koehler B."/>
            <person name="Kolukisaoglu U."/>
            <person name="Kubo M."/>
            <person name="Kurata T."/>
            <person name="Lalonde S."/>
            <person name="Li K."/>
            <person name="Li Y."/>
            <person name="Litt A."/>
            <person name="Lyons E."/>
            <person name="Manning G."/>
            <person name="Maruyama T."/>
            <person name="Michael T.P."/>
            <person name="Mikami K."/>
            <person name="Miyazaki S."/>
            <person name="Morinaga S."/>
            <person name="Murata T."/>
            <person name="Mueller-Roeber B."/>
            <person name="Nelson D.R."/>
            <person name="Obara M."/>
            <person name="Oguri Y."/>
            <person name="Olmstead R.G."/>
            <person name="Onodera N."/>
            <person name="Petersen B.L."/>
            <person name="Pils B."/>
            <person name="Prigge M."/>
            <person name="Rensing S.A."/>
            <person name="Riano-Pachon D.M."/>
            <person name="Roberts A.W."/>
            <person name="Sato Y."/>
            <person name="Scheller H.V."/>
            <person name="Schulz B."/>
            <person name="Schulz C."/>
            <person name="Shakirov E.V."/>
            <person name="Shibagaki N."/>
            <person name="Shinohara N."/>
            <person name="Shippen D.E."/>
            <person name="Soerensen I."/>
            <person name="Sotooka R."/>
            <person name="Sugimoto N."/>
            <person name="Sugita M."/>
            <person name="Sumikawa N."/>
            <person name="Tanurdzic M."/>
            <person name="Theissen G."/>
            <person name="Ulvskov P."/>
            <person name="Wakazuki S."/>
            <person name="Weng J.K."/>
            <person name="Willats W.W."/>
            <person name="Wipf D."/>
            <person name="Wolf P.G."/>
            <person name="Yang L."/>
            <person name="Zimmer A.D."/>
            <person name="Zhu Q."/>
            <person name="Mitros T."/>
            <person name="Hellsten U."/>
            <person name="Loque D."/>
            <person name="Otillar R."/>
            <person name="Salamov A."/>
            <person name="Schmutz J."/>
            <person name="Shapiro H."/>
            <person name="Lindquist E."/>
            <person name="Lucas S."/>
            <person name="Rokhsar D."/>
            <person name="Grigoriev I.V."/>
        </authorList>
    </citation>
    <scope>NUCLEOTIDE SEQUENCE [LARGE SCALE GENOMIC DNA]</scope>
</reference>
<dbReference type="PANTHER" id="PTHR31257:SF2">
    <property type="entry name" value="RICIN B-LIKE LECTIN EULS3"/>
    <property type="match status" value="1"/>
</dbReference>
<dbReference type="Proteomes" id="UP000001514">
    <property type="component" value="Unassembled WGS sequence"/>
</dbReference>
<dbReference type="Gene3D" id="2.80.10.50">
    <property type="match status" value="2"/>
</dbReference>
<evidence type="ECO:0000256" key="1">
    <source>
        <dbReference type="SAM" id="SignalP"/>
    </source>
</evidence>
<feature type="domain" description="Ricin B lectin" evidence="2">
    <location>
        <begin position="32"/>
        <end position="172"/>
    </location>
</feature>
<evidence type="ECO:0000313" key="3">
    <source>
        <dbReference type="EMBL" id="EFJ30094.1"/>
    </source>
</evidence>
<dbReference type="EMBL" id="GL377576">
    <property type="protein sequence ID" value="EFJ30094.1"/>
    <property type="molecule type" value="Genomic_DNA"/>
</dbReference>
<feature type="domain" description="Ricin B lectin" evidence="2">
    <location>
        <begin position="440"/>
        <end position="579"/>
    </location>
</feature>
<dbReference type="KEGG" id="smo:SELMODRAFT_409732"/>